<proteinExistence type="inferred from homology"/>
<keyword evidence="10 14" id="KW-1133">Transmembrane helix</keyword>
<organism evidence="15 16">
    <name type="scientific">Dichotomicrobium thermohalophilum</name>
    <dbReference type="NCBI Taxonomy" id="933063"/>
    <lineage>
        <taxon>Bacteria</taxon>
        <taxon>Pseudomonadati</taxon>
        <taxon>Pseudomonadota</taxon>
        <taxon>Alphaproteobacteria</taxon>
        <taxon>Hyphomicrobiales</taxon>
        <taxon>Hyphomicrobiaceae</taxon>
        <taxon>Dichotomicrobium</taxon>
    </lineage>
</organism>
<dbReference type="InterPro" id="IPR003849">
    <property type="entry name" value="Preprotein_translocase_YajC"/>
</dbReference>
<evidence type="ECO:0000313" key="15">
    <source>
        <dbReference type="EMBL" id="RIA55635.1"/>
    </source>
</evidence>
<evidence type="ECO:0000256" key="8">
    <source>
        <dbReference type="ARBA" id="ARBA00022692"/>
    </source>
</evidence>
<dbReference type="OrthoDB" id="9811406at2"/>
<name>A0A397Q758_9HYPH</name>
<comment type="subcellular location">
    <subcellularLocation>
        <location evidence="2">Cell membrane</location>
        <topology evidence="2">Single-pass membrane protein</topology>
    </subcellularLocation>
</comment>
<feature type="compositionally biased region" description="Basic and acidic residues" evidence="13">
    <location>
        <begin position="102"/>
        <end position="122"/>
    </location>
</feature>
<protein>
    <recommendedName>
        <fullName evidence="5">Sec translocon accessory complex subunit YajC</fullName>
    </recommendedName>
</protein>
<feature type="compositionally biased region" description="Low complexity" evidence="13">
    <location>
        <begin position="157"/>
        <end position="180"/>
    </location>
</feature>
<dbReference type="RefSeq" id="WP_119060514.1">
    <property type="nucleotide sequence ID" value="NZ_QXDF01000001.1"/>
</dbReference>
<evidence type="ECO:0000256" key="13">
    <source>
        <dbReference type="SAM" id="MobiDB-lite"/>
    </source>
</evidence>
<evidence type="ECO:0000256" key="5">
    <source>
        <dbReference type="ARBA" id="ARBA00014962"/>
    </source>
</evidence>
<comment type="subunit">
    <text evidence="4">Part of the SecDF-YidC-YajC translocase complex. The SecDF-YidC-YajC translocase forms a supercomplex with SecYEG, called the holo-translocon (HTL).</text>
</comment>
<evidence type="ECO:0000313" key="16">
    <source>
        <dbReference type="Proteomes" id="UP000266273"/>
    </source>
</evidence>
<keyword evidence="7" id="KW-1003">Cell membrane</keyword>
<keyword evidence="11" id="KW-0811">Translocation</keyword>
<dbReference type="AlphaFoldDB" id="A0A397Q758"/>
<dbReference type="EMBL" id="QXDF01000001">
    <property type="protein sequence ID" value="RIA55635.1"/>
    <property type="molecule type" value="Genomic_DNA"/>
</dbReference>
<evidence type="ECO:0000256" key="12">
    <source>
        <dbReference type="ARBA" id="ARBA00023136"/>
    </source>
</evidence>
<dbReference type="Pfam" id="PF02699">
    <property type="entry name" value="YajC"/>
    <property type="match status" value="1"/>
</dbReference>
<sequence length="206" mass="21610">MFITPALAQTTTAPGGSNILLQLMPFILIFAIMYFLIIRPQQKRLKAHREMVANVKRGDTVVTAGGLVGKVASVVDDDEIRVDIADGVRVSVVRNTLSEVRPKGEVRGAAKASKEAEKKTEEIADQSEDAEAQEETPATAKSANGATKKPAQRKSRSASASGSARKSAGGKSSTPKSGSSRTRRSRAKSGNGASADQSKETGGDNA</sequence>
<evidence type="ECO:0000256" key="9">
    <source>
        <dbReference type="ARBA" id="ARBA00022927"/>
    </source>
</evidence>
<dbReference type="PANTHER" id="PTHR33909:SF1">
    <property type="entry name" value="SEC TRANSLOCON ACCESSORY COMPLEX SUBUNIT YAJC"/>
    <property type="match status" value="1"/>
</dbReference>
<feature type="region of interest" description="Disordered" evidence="13">
    <location>
        <begin position="102"/>
        <end position="206"/>
    </location>
</feature>
<gene>
    <name evidence="15" type="ORF">BXY53_0705</name>
</gene>
<dbReference type="PRINTS" id="PR01853">
    <property type="entry name" value="YAJCTRNLCASE"/>
</dbReference>
<keyword evidence="9" id="KW-0653">Protein transport</keyword>
<feature type="compositionally biased region" description="Basic and acidic residues" evidence="13">
    <location>
        <begin position="197"/>
        <end position="206"/>
    </location>
</feature>
<comment type="similarity">
    <text evidence="3">Belongs to the YajC family.</text>
</comment>
<keyword evidence="12 14" id="KW-0472">Membrane</keyword>
<evidence type="ECO:0000256" key="3">
    <source>
        <dbReference type="ARBA" id="ARBA00006742"/>
    </source>
</evidence>
<feature type="transmembrane region" description="Helical" evidence="14">
    <location>
        <begin position="19"/>
        <end position="38"/>
    </location>
</feature>
<evidence type="ECO:0000256" key="10">
    <source>
        <dbReference type="ARBA" id="ARBA00022989"/>
    </source>
</evidence>
<evidence type="ECO:0000256" key="1">
    <source>
        <dbReference type="ARBA" id="ARBA00002061"/>
    </source>
</evidence>
<keyword evidence="8 14" id="KW-0812">Transmembrane</keyword>
<dbReference type="Proteomes" id="UP000266273">
    <property type="component" value="Unassembled WGS sequence"/>
</dbReference>
<dbReference type="GO" id="GO:0015031">
    <property type="term" value="P:protein transport"/>
    <property type="evidence" value="ECO:0007669"/>
    <property type="project" value="UniProtKB-KW"/>
</dbReference>
<dbReference type="NCBIfam" id="TIGR00739">
    <property type="entry name" value="yajC"/>
    <property type="match status" value="1"/>
</dbReference>
<comment type="caution">
    <text evidence="15">The sequence shown here is derived from an EMBL/GenBank/DDBJ whole genome shotgun (WGS) entry which is preliminary data.</text>
</comment>
<dbReference type="GO" id="GO:0005886">
    <property type="term" value="C:plasma membrane"/>
    <property type="evidence" value="ECO:0007669"/>
    <property type="project" value="UniProtKB-SubCell"/>
</dbReference>
<evidence type="ECO:0000256" key="11">
    <source>
        <dbReference type="ARBA" id="ARBA00023010"/>
    </source>
</evidence>
<keyword evidence="6" id="KW-0813">Transport</keyword>
<feature type="compositionally biased region" description="Acidic residues" evidence="13">
    <location>
        <begin position="123"/>
        <end position="134"/>
    </location>
</feature>
<evidence type="ECO:0000256" key="4">
    <source>
        <dbReference type="ARBA" id="ARBA00011718"/>
    </source>
</evidence>
<comment type="function">
    <text evidence="1">The SecYEG-SecDF-YajC-YidC holo-translocon (HTL) protein secretase/insertase is a supercomplex required for protein secretion, insertion of proteins into membranes, and assembly of membrane protein complexes. While the SecYEG complex is essential for assembly of a number of proteins and complexes, the SecDF-YajC-YidC subcomplex facilitates these functions.</text>
</comment>
<dbReference type="SMART" id="SM01323">
    <property type="entry name" value="YajC"/>
    <property type="match status" value="1"/>
</dbReference>
<keyword evidence="16" id="KW-1185">Reference proteome</keyword>
<accession>A0A397Q758</accession>
<evidence type="ECO:0000256" key="6">
    <source>
        <dbReference type="ARBA" id="ARBA00022448"/>
    </source>
</evidence>
<evidence type="ECO:0000256" key="7">
    <source>
        <dbReference type="ARBA" id="ARBA00022475"/>
    </source>
</evidence>
<evidence type="ECO:0000256" key="2">
    <source>
        <dbReference type="ARBA" id="ARBA00004162"/>
    </source>
</evidence>
<evidence type="ECO:0000256" key="14">
    <source>
        <dbReference type="SAM" id="Phobius"/>
    </source>
</evidence>
<reference evidence="15 16" key="1">
    <citation type="submission" date="2018-08" db="EMBL/GenBank/DDBJ databases">
        <title>Genomic Encyclopedia of Archaeal and Bacterial Type Strains, Phase II (KMG-II): from individual species to whole genera.</title>
        <authorList>
            <person name="Goeker M."/>
        </authorList>
    </citation>
    <scope>NUCLEOTIDE SEQUENCE [LARGE SCALE GENOMIC DNA]</scope>
    <source>
        <strain evidence="15 16">DSM 5002</strain>
    </source>
</reference>
<dbReference type="PANTHER" id="PTHR33909">
    <property type="entry name" value="SEC TRANSLOCON ACCESSORY COMPLEX SUBUNIT YAJC"/>
    <property type="match status" value="1"/>
</dbReference>